<keyword evidence="7" id="KW-1185">Reference proteome</keyword>
<dbReference type="SUPFAM" id="SSF53850">
    <property type="entry name" value="Periplasmic binding protein-like II"/>
    <property type="match status" value="1"/>
</dbReference>
<evidence type="ECO:0000313" key="7">
    <source>
        <dbReference type="Proteomes" id="UP001315967"/>
    </source>
</evidence>
<evidence type="ECO:0000256" key="2">
    <source>
        <dbReference type="ARBA" id="ARBA00008520"/>
    </source>
</evidence>
<comment type="similarity">
    <text evidence="2">Belongs to the bacterial solute-binding protein 1 family.</text>
</comment>
<dbReference type="CDD" id="cd14748">
    <property type="entry name" value="PBP2_UgpB"/>
    <property type="match status" value="1"/>
</dbReference>
<dbReference type="RefSeq" id="WP_313792684.1">
    <property type="nucleotide sequence ID" value="NZ_CP102453.1"/>
</dbReference>
<keyword evidence="3" id="KW-0813">Transport</keyword>
<dbReference type="EMBL" id="CP102453">
    <property type="protein sequence ID" value="UUX33181.1"/>
    <property type="molecule type" value="Genomic_DNA"/>
</dbReference>
<reference evidence="6 7" key="1">
    <citation type="submission" date="2022-08" db="EMBL/GenBank/DDBJ databases">
        <title>Aerococcaceae sp. nov isolated from spoiled eye mask.</title>
        <authorList>
            <person name="Zhou G."/>
            <person name="Xie X.-B."/>
            <person name="Shi Q.-S."/>
            <person name="Wang Y.-S."/>
            <person name="Wen X."/>
            <person name="Peng H."/>
            <person name="Yang X.-J."/>
            <person name="Tao H.-B."/>
            <person name="Huang X.-M."/>
        </authorList>
    </citation>
    <scope>NUCLEOTIDE SEQUENCE [LARGE SCALE GENOMIC DNA]</scope>
    <source>
        <strain evidence="7">DM20194951</strain>
    </source>
</reference>
<dbReference type="Proteomes" id="UP001315967">
    <property type="component" value="Chromosome"/>
</dbReference>
<evidence type="ECO:0000256" key="4">
    <source>
        <dbReference type="ARBA" id="ARBA00022729"/>
    </source>
</evidence>
<evidence type="ECO:0000256" key="5">
    <source>
        <dbReference type="SAM" id="SignalP"/>
    </source>
</evidence>
<comment type="subcellular location">
    <subcellularLocation>
        <location evidence="1">Cell envelope</location>
    </subcellularLocation>
</comment>
<name>A0ABY5P3M4_9LACT</name>
<gene>
    <name evidence="6" type="ORF">NRE15_09740</name>
</gene>
<evidence type="ECO:0000256" key="1">
    <source>
        <dbReference type="ARBA" id="ARBA00004196"/>
    </source>
</evidence>
<dbReference type="InterPro" id="IPR006059">
    <property type="entry name" value="SBP"/>
</dbReference>
<dbReference type="PANTHER" id="PTHR43649">
    <property type="entry name" value="ARABINOSE-BINDING PROTEIN-RELATED"/>
    <property type="match status" value="1"/>
</dbReference>
<evidence type="ECO:0000313" key="6">
    <source>
        <dbReference type="EMBL" id="UUX33181.1"/>
    </source>
</evidence>
<evidence type="ECO:0000256" key="3">
    <source>
        <dbReference type="ARBA" id="ARBA00022448"/>
    </source>
</evidence>
<dbReference type="Gene3D" id="3.40.190.10">
    <property type="entry name" value="Periplasmic binding protein-like II"/>
    <property type="match status" value="2"/>
</dbReference>
<dbReference type="Pfam" id="PF13416">
    <property type="entry name" value="SBP_bac_8"/>
    <property type="match status" value="1"/>
</dbReference>
<proteinExistence type="inferred from homology"/>
<feature type="chain" id="PRO_5045110825" evidence="5">
    <location>
        <begin position="30"/>
        <end position="424"/>
    </location>
</feature>
<sequence length="424" mass="47092">MKKFLKLMTTIALSSSIAMTGLNPLFASAQEGEVIELEWWYAFTGSSQENNDALTQQFNETVGAEEGIHVTATTQGNYNDIYTKIQAGFVAGEVPHVSVVNSLSIVQFGKNNMLEPLEPYADQEAMDDFYPGLLLNSYYDGVQYGYPYLRSTPIMYYNSSLFGELGIDENLDTLDNVLTAAQTLVDNGHDGLGLVADQWHFDGLLRQNGGGWLNEDQTEAITASPENQEIFQKLRDAQAAGIVKFYNSGDEIAQAYTNQQVGMWFQSTGSLTNTLQIAEDQGFEINTAFIPTNSDVRNVPTGGNNIAMIAGHSEEEKEAAAIFMNWLVQPEQVVHSHIVTGYLPTRQSVADNEQIVALYEETPQFRTALEQLDYAGIEPNAPGYAEIVQVEQEMIQEIFITDTDLEEILTRTQENINQILEANR</sequence>
<accession>A0ABY5P3M4</accession>
<feature type="signal peptide" evidence="5">
    <location>
        <begin position="1"/>
        <end position="29"/>
    </location>
</feature>
<dbReference type="PANTHER" id="PTHR43649:SF31">
    <property type="entry name" value="SN-GLYCEROL-3-PHOSPHATE-BINDING PERIPLASMIC PROTEIN UGPB"/>
    <property type="match status" value="1"/>
</dbReference>
<dbReference type="InterPro" id="IPR050490">
    <property type="entry name" value="Bact_solute-bd_prot1"/>
</dbReference>
<keyword evidence="4 5" id="KW-0732">Signal</keyword>
<protein>
    <submittedName>
        <fullName evidence="6">ABC transporter substrate-binding protein</fullName>
    </submittedName>
</protein>
<organism evidence="6 7">
    <name type="scientific">Fundicoccus culcitae</name>
    <dbReference type="NCBI Taxonomy" id="2969821"/>
    <lineage>
        <taxon>Bacteria</taxon>
        <taxon>Bacillati</taxon>
        <taxon>Bacillota</taxon>
        <taxon>Bacilli</taxon>
        <taxon>Lactobacillales</taxon>
        <taxon>Aerococcaceae</taxon>
        <taxon>Fundicoccus</taxon>
    </lineage>
</organism>